<accession>A0ABN5WFZ0</accession>
<proteinExistence type="inferred from homology"/>
<evidence type="ECO:0000256" key="10">
    <source>
        <dbReference type="PIRNR" id="PIRNR000706"/>
    </source>
</evidence>
<dbReference type="EMBL" id="AP018817">
    <property type="protein sequence ID" value="BBF68162.1"/>
    <property type="molecule type" value="Genomic_DNA"/>
</dbReference>
<evidence type="ECO:0000256" key="5">
    <source>
        <dbReference type="ARBA" id="ARBA00022741"/>
    </source>
</evidence>
<dbReference type="InterPro" id="IPR002575">
    <property type="entry name" value="Aminoglycoside_PTrfase"/>
</dbReference>
<dbReference type="PIRSF" id="PIRSF000706">
    <property type="entry name" value="Kanamycin_kin"/>
    <property type="match status" value="1"/>
</dbReference>
<dbReference type="NCBIfam" id="NF033059">
    <property type="entry name" value="APH_3p_I"/>
    <property type="match status" value="1"/>
</dbReference>
<evidence type="ECO:0000256" key="4">
    <source>
        <dbReference type="ARBA" id="ARBA00022679"/>
    </source>
</evidence>
<dbReference type="RefSeq" id="WP_261935695.1">
    <property type="nucleotide sequence ID" value="NZ_AP018817.1"/>
</dbReference>
<comment type="similarity">
    <text evidence="1 10">Belongs to the aminoglycoside phosphotransferase family.</text>
</comment>
<evidence type="ECO:0000259" key="11">
    <source>
        <dbReference type="Pfam" id="PF01636"/>
    </source>
</evidence>
<comment type="catalytic activity">
    <reaction evidence="9">
        <text>kanamycin A + ATP = kanamycin 3'-phosphate + ADP + H(+)</text>
        <dbReference type="Rhea" id="RHEA:24256"/>
        <dbReference type="ChEBI" id="CHEBI:15378"/>
        <dbReference type="ChEBI" id="CHEBI:30616"/>
        <dbReference type="ChEBI" id="CHEBI:57909"/>
        <dbReference type="ChEBI" id="CHEBI:58214"/>
        <dbReference type="ChEBI" id="CHEBI:456216"/>
        <dbReference type="EC" id="2.7.1.95"/>
    </reaction>
</comment>
<keyword evidence="8 10" id="KW-0046">Antibiotic resistance</keyword>
<dbReference type="InterPro" id="IPR051678">
    <property type="entry name" value="AGP_Transferase"/>
</dbReference>
<keyword evidence="4 10" id="KW-0808">Transferase</keyword>
<evidence type="ECO:0000256" key="7">
    <source>
        <dbReference type="ARBA" id="ARBA00022840"/>
    </source>
</evidence>
<dbReference type="Proteomes" id="UP001059971">
    <property type="component" value="Chromosome 1"/>
</dbReference>
<dbReference type="Gene3D" id="3.30.200.20">
    <property type="entry name" value="Phosphorylase Kinase, domain 1"/>
    <property type="match status" value="1"/>
</dbReference>
<evidence type="ECO:0000256" key="1">
    <source>
        <dbReference type="ARBA" id="ARBA00006219"/>
    </source>
</evidence>
<protein>
    <recommendedName>
        <fullName evidence="3">Aminoglycoside 3'-phosphotransferase</fullName>
        <ecNumber evidence="2">2.7.1.95</ecNumber>
    </recommendedName>
</protein>
<reference evidence="12" key="1">
    <citation type="submission" date="2018-07" db="EMBL/GenBank/DDBJ databases">
        <title>Complete genome sequence of Sphingomonas bisphenolicum strain AO1, a bisphenol A degradative bacterium isolated from Japanese farm field.</title>
        <authorList>
            <person name="Murakami M."/>
            <person name="Koh M."/>
            <person name="Koba S."/>
            <person name="Matsumura Y."/>
        </authorList>
    </citation>
    <scope>NUCLEOTIDE SEQUENCE</scope>
    <source>
        <strain evidence="12">AO1</strain>
    </source>
</reference>
<dbReference type="Gene3D" id="3.90.1200.10">
    <property type="match status" value="1"/>
</dbReference>
<keyword evidence="5 10" id="KW-0547">Nucleotide-binding</keyword>
<keyword evidence="6 10" id="KW-0418">Kinase</keyword>
<dbReference type="InterPro" id="IPR024165">
    <property type="entry name" value="Kan/Strep_kinase"/>
</dbReference>
<dbReference type="NCBIfam" id="NF033068">
    <property type="entry name" value="APH_3p"/>
    <property type="match status" value="1"/>
</dbReference>
<dbReference type="InterPro" id="IPR011009">
    <property type="entry name" value="Kinase-like_dom_sf"/>
</dbReference>
<dbReference type="Pfam" id="PF01636">
    <property type="entry name" value="APH"/>
    <property type="match status" value="1"/>
</dbReference>
<dbReference type="PANTHER" id="PTHR21310:SF41">
    <property type="entry name" value="3'-PHOSPHOTRANSFERASE, PUTATIVE-RELATED"/>
    <property type="match status" value="1"/>
</dbReference>
<name>A0ABN5WFZ0_9SPHN</name>
<keyword evidence="13" id="KW-1185">Reference proteome</keyword>
<evidence type="ECO:0000256" key="2">
    <source>
        <dbReference type="ARBA" id="ARBA00012193"/>
    </source>
</evidence>
<evidence type="ECO:0000256" key="8">
    <source>
        <dbReference type="ARBA" id="ARBA00023251"/>
    </source>
</evidence>
<dbReference type="PANTHER" id="PTHR21310">
    <property type="entry name" value="AMINOGLYCOSIDE PHOSPHOTRANSFERASE-RELATED-RELATED"/>
    <property type="match status" value="1"/>
</dbReference>
<dbReference type="EC" id="2.7.1.95" evidence="2"/>
<dbReference type="SUPFAM" id="SSF56112">
    <property type="entry name" value="Protein kinase-like (PK-like)"/>
    <property type="match status" value="1"/>
</dbReference>
<organism evidence="12 13">
    <name type="scientific">Sphingomonas bisphenolicum</name>
    <dbReference type="NCBI Taxonomy" id="296544"/>
    <lineage>
        <taxon>Bacteria</taxon>
        <taxon>Pseudomonadati</taxon>
        <taxon>Pseudomonadota</taxon>
        <taxon>Alphaproteobacteria</taxon>
        <taxon>Sphingomonadales</taxon>
        <taxon>Sphingomonadaceae</taxon>
        <taxon>Sphingomonas</taxon>
    </lineage>
</organism>
<evidence type="ECO:0000256" key="6">
    <source>
        <dbReference type="ARBA" id="ARBA00022777"/>
    </source>
</evidence>
<gene>
    <name evidence="12" type="ORF">SBA_ch1_03620</name>
</gene>
<evidence type="ECO:0000313" key="12">
    <source>
        <dbReference type="EMBL" id="BBF68162.1"/>
    </source>
</evidence>
<evidence type="ECO:0000256" key="3">
    <source>
        <dbReference type="ARBA" id="ARBA00017903"/>
    </source>
</evidence>
<sequence>MMLEETPAPLAMPESLAALLSGYRWCRDTTGESGGSVYRLQRADRPDLFLKYGGGDVAADILDETVRLRWLATHMPVPRIMYSASTPDESWLVMTALTGQTAYQCLTDDPHKSIAIVDALAAFMRRLHAVPTSACPFDSDHAYRLAKARDRLDAGLVDEDDFDDERAGWTAQAVWDAMNGLLPFAPDPVVTHGDFSLDNLLMADGAVVGCIDVGRVGIADRYQDIAILWNCLGEFDAPLQRRFLDQYGAHDLDRAKLQFHLMLDEFF</sequence>
<feature type="domain" description="Aminoglycoside phosphotransferase" evidence="11">
    <location>
        <begin position="36"/>
        <end position="257"/>
    </location>
</feature>
<keyword evidence="7 10" id="KW-0067">ATP-binding</keyword>
<evidence type="ECO:0000313" key="13">
    <source>
        <dbReference type="Proteomes" id="UP001059971"/>
    </source>
</evidence>
<evidence type="ECO:0000256" key="9">
    <source>
        <dbReference type="ARBA" id="ARBA00048925"/>
    </source>
</evidence>
<dbReference type="CDD" id="cd05150">
    <property type="entry name" value="APH"/>
    <property type="match status" value="1"/>
</dbReference>